<keyword evidence="1" id="KW-0805">Transcription regulation</keyword>
<protein>
    <submittedName>
        <fullName evidence="7">IclR family transcriptional regulator</fullName>
    </submittedName>
</protein>
<dbReference type="InterPro" id="IPR050707">
    <property type="entry name" value="HTH_MetabolicPath_Reg"/>
</dbReference>
<dbReference type="SMART" id="SM00346">
    <property type="entry name" value="HTH_ICLR"/>
    <property type="match status" value="1"/>
</dbReference>
<dbReference type="InterPro" id="IPR014757">
    <property type="entry name" value="Tscrpt_reg_IclR_C"/>
</dbReference>
<feature type="region of interest" description="Disordered" evidence="4">
    <location>
        <begin position="1"/>
        <end position="25"/>
    </location>
</feature>
<dbReference type="Gene3D" id="3.30.450.40">
    <property type="match status" value="1"/>
</dbReference>
<keyword evidence="2" id="KW-0238">DNA-binding</keyword>
<dbReference type="SUPFAM" id="SSF46785">
    <property type="entry name" value="Winged helix' DNA-binding domain"/>
    <property type="match status" value="1"/>
</dbReference>
<dbReference type="PROSITE" id="PS51078">
    <property type="entry name" value="ICLR_ED"/>
    <property type="match status" value="1"/>
</dbReference>
<accession>A0A511DJ41</accession>
<keyword evidence="3" id="KW-0804">Transcription</keyword>
<organism evidence="7 8">
    <name type="scientific">Pseudonocardia sulfidoxydans NBRC 16205</name>
    <dbReference type="NCBI Taxonomy" id="1223511"/>
    <lineage>
        <taxon>Bacteria</taxon>
        <taxon>Bacillati</taxon>
        <taxon>Actinomycetota</taxon>
        <taxon>Actinomycetes</taxon>
        <taxon>Pseudonocardiales</taxon>
        <taxon>Pseudonocardiaceae</taxon>
        <taxon>Pseudonocardia</taxon>
    </lineage>
</organism>
<feature type="compositionally biased region" description="Low complexity" evidence="4">
    <location>
        <begin position="282"/>
        <end position="297"/>
    </location>
</feature>
<dbReference type="AlphaFoldDB" id="A0A511DJ41"/>
<dbReference type="Proteomes" id="UP000321685">
    <property type="component" value="Unassembled WGS sequence"/>
</dbReference>
<comment type="caution">
    <text evidence="7">The sequence shown here is derived from an EMBL/GenBank/DDBJ whole genome shotgun (WGS) entry which is preliminary data.</text>
</comment>
<dbReference type="Gene3D" id="1.10.10.10">
    <property type="entry name" value="Winged helix-like DNA-binding domain superfamily/Winged helix DNA-binding domain"/>
    <property type="match status" value="1"/>
</dbReference>
<feature type="compositionally biased region" description="Basic and acidic residues" evidence="4">
    <location>
        <begin position="7"/>
        <end position="25"/>
    </location>
</feature>
<dbReference type="Pfam" id="PF09339">
    <property type="entry name" value="HTH_IclR"/>
    <property type="match status" value="1"/>
</dbReference>
<dbReference type="InterPro" id="IPR005471">
    <property type="entry name" value="Tscrpt_reg_IclR_N"/>
</dbReference>
<dbReference type="GO" id="GO:0003677">
    <property type="term" value="F:DNA binding"/>
    <property type="evidence" value="ECO:0007669"/>
    <property type="project" value="UniProtKB-KW"/>
</dbReference>
<name>A0A511DJ41_9PSEU</name>
<proteinExistence type="predicted"/>
<dbReference type="PANTHER" id="PTHR30136:SF35">
    <property type="entry name" value="HTH-TYPE TRANSCRIPTIONAL REGULATOR RV1719"/>
    <property type="match status" value="1"/>
</dbReference>
<dbReference type="PROSITE" id="PS51077">
    <property type="entry name" value="HTH_ICLR"/>
    <property type="match status" value="1"/>
</dbReference>
<evidence type="ECO:0000313" key="8">
    <source>
        <dbReference type="Proteomes" id="UP000321685"/>
    </source>
</evidence>
<dbReference type="PANTHER" id="PTHR30136">
    <property type="entry name" value="HELIX-TURN-HELIX TRANSCRIPTIONAL REGULATOR, ICLR FAMILY"/>
    <property type="match status" value="1"/>
</dbReference>
<dbReference type="GO" id="GO:0003700">
    <property type="term" value="F:DNA-binding transcription factor activity"/>
    <property type="evidence" value="ECO:0007669"/>
    <property type="project" value="TreeGrafter"/>
</dbReference>
<keyword evidence="8" id="KW-1185">Reference proteome</keyword>
<feature type="domain" description="IclR-ED" evidence="6">
    <location>
        <begin position="92"/>
        <end position="269"/>
    </location>
</feature>
<dbReference type="InterPro" id="IPR036390">
    <property type="entry name" value="WH_DNA-bd_sf"/>
</dbReference>
<feature type="region of interest" description="Disordered" evidence="4">
    <location>
        <begin position="275"/>
        <end position="297"/>
    </location>
</feature>
<evidence type="ECO:0000256" key="4">
    <source>
        <dbReference type="SAM" id="MobiDB-lite"/>
    </source>
</evidence>
<evidence type="ECO:0000259" key="6">
    <source>
        <dbReference type="PROSITE" id="PS51078"/>
    </source>
</evidence>
<reference evidence="7 8" key="1">
    <citation type="submission" date="2019-07" db="EMBL/GenBank/DDBJ databases">
        <title>Whole genome shotgun sequence of Pseudonocardia sulfidoxydans NBRC 16205.</title>
        <authorList>
            <person name="Hosoyama A."/>
            <person name="Uohara A."/>
            <person name="Ohji S."/>
            <person name="Ichikawa N."/>
        </authorList>
    </citation>
    <scope>NUCLEOTIDE SEQUENCE [LARGE SCALE GENOMIC DNA]</scope>
    <source>
        <strain evidence="7 8">NBRC 16205</strain>
    </source>
</reference>
<dbReference type="SUPFAM" id="SSF55781">
    <property type="entry name" value="GAF domain-like"/>
    <property type="match status" value="1"/>
</dbReference>
<dbReference type="GO" id="GO:0045892">
    <property type="term" value="P:negative regulation of DNA-templated transcription"/>
    <property type="evidence" value="ECO:0007669"/>
    <property type="project" value="TreeGrafter"/>
</dbReference>
<evidence type="ECO:0000256" key="3">
    <source>
        <dbReference type="ARBA" id="ARBA00023163"/>
    </source>
</evidence>
<evidence type="ECO:0000256" key="1">
    <source>
        <dbReference type="ARBA" id="ARBA00023015"/>
    </source>
</evidence>
<feature type="domain" description="HTH iclR-type" evidence="5">
    <location>
        <begin position="32"/>
        <end position="92"/>
    </location>
</feature>
<dbReference type="EMBL" id="BJVJ01000040">
    <property type="protein sequence ID" value="GEL24831.1"/>
    <property type="molecule type" value="Genomic_DNA"/>
</dbReference>
<evidence type="ECO:0000259" key="5">
    <source>
        <dbReference type="PROSITE" id="PS51077"/>
    </source>
</evidence>
<evidence type="ECO:0000256" key="2">
    <source>
        <dbReference type="ARBA" id="ARBA00023125"/>
    </source>
</evidence>
<evidence type="ECO:0000313" key="7">
    <source>
        <dbReference type="EMBL" id="GEL24831.1"/>
    </source>
</evidence>
<gene>
    <name evidence="7" type="ORF">PSU4_37850</name>
</gene>
<dbReference type="Pfam" id="PF01614">
    <property type="entry name" value="IclR_C"/>
    <property type="match status" value="1"/>
</dbReference>
<dbReference type="InterPro" id="IPR036388">
    <property type="entry name" value="WH-like_DNA-bd_sf"/>
</dbReference>
<sequence>MCGRGCHRQETKEFPQNERYSSDVKNKPTYGIDSVDHALRLATILQQEGPLRVTEAAARLGVARSTAHRLLAMLVYRDFAEQDHDRRYVAGPILRAQPVTEPVTELRRIALPHLAILTTRTMETSNLMVLVGDQIRFVATAECDQVLRVGDREGRVLPAHLASGGRALLAALEPDVLRALFDKSKSGVTDADALLRSLRRIRRQGFALNEELTETGLTAIGCAVPESPKSLPAAISIAMPTARYQKDRLPEWVNLLAATAEAIARDLELAAASREEEGYGAGSTAARAGSRSGQLGG</sequence>
<dbReference type="InterPro" id="IPR029016">
    <property type="entry name" value="GAF-like_dom_sf"/>
</dbReference>